<organism evidence="2 3">
    <name type="scientific">Reyranella humidisoli</name>
    <dbReference type="NCBI Taxonomy" id="2849149"/>
    <lineage>
        <taxon>Bacteria</taxon>
        <taxon>Pseudomonadati</taxon>
        <taxon>Pseudomonadota</taxon>
        <taxon>Alphaproteobacteria</taxon>
        <taxon>Hyphomicrobiales</taxon>
        <taxon>Reyranellaceae</taxon>
        <taxon>Reyranella</taxon>
    </lineage>
</organism>
<dbReference type="PANTHER" id="PTHR43312">
    <property type="entry name" value="D-THREO-ALDOSE 1-DEHYDROGENASE"/>
    <property type="match status" value="1"/>
</dbReference>
<dbReference type="EMBL" id="JAHOPB010000001">
    <property type="protein sequence ID" value="MBU8875465.1"/>
    <property type="molecule type" value="Genomic_DNA"/>
</dbReference>
<dbReference type="RefSeq" id="WP_216962741.1">
    <property type="nucleotide sequence ID" value="NZ_JAHOPB010000001.1"/>
</dbReference>
<gene>
    <name evidence="2" type="ORF">KQ910_16945</name>
</gene>
<dbReference type="CDD" id="cd19097">
    <property type="entry name" value="AKR_unchar"/>
    <property type="match status" value="1"/>
</dbReference>
<sequence length="307" mass="33391">MAAGFVLGTAQLGLAYGRTNAVGNLSDEAALGLLEAAYASGVREIDTARAYGLSEQRIGEFVRAHGVRDLRILTKLSPLQDLTPEAGEADVASTVRQSLETSLANLHLDRLPVLMLHRPDHADAFGGAVLRELRRWREKGAIGALGASVNVPKELAQVMTHRDFEHIQLPYNLLDRRWPAALEKDAAGRAFHVRSVFLQGLLANPQTAAWPDVPGYEPAALARSLEIAAERLKRRGVRDLAVAYVRGQAWIGGCVVGVERPEQLAENLRLFEQPPLTADEIALVREALPPVPSALVEPWTWPPVKAA</sequence>
<accession>A0ABS6IN71</accession>
<name>A0ABS6IN71_9HYPH</name>
<reference evidence="2 3" key="1">
    <citation type="submission" date="2021-06" db="EMBL/GenBank/DDBJ databases">
        <authorList>
            <person name="Lee D.H."/>
        </authorList>
    </citation>
    <scope>NUCLEOTIDE SEQUENCE [LARGE SCALE GENOMIC DNA]</scope>
    <source>
        <strain evidence="2 3">MMS21-HV4-11</strain>
    </source>
</reference>
<keyword evidence="3" id="KW-1185">Reference proteome</keyword>
<dbReference type="InterPro" id="IPR053135">
    <property type="entry name" value="AKR2_Oxidoreductase"/>
</dbReference>
<dbReference type="Proteomes" id="UP000727907">
    <property type="component" value="Unassembled WGS sequence"/>
</dbReference>
<evidence type="ECO:0000259" key="1">
    <source>
        <dbReference type="Pfam" id="PF00248"/>
    </source>
</evidence>
<evidence type="ECO:0000313" key="2">
    <source>
        <dbReference type="EMBL" id="MBU8875465.1"/>
    </source>
</evidence>
<feature type="domain" description="NADP-dependent oxidoreductase" evidence="1">
    <location>
        <begin position="6"/>
        <end position="287"/>
    </location>
</feature>
<protein>
    <submittedName>
        <fullName evidence="2">Aldo/keto reductase</fullName>
    </submittedName>
</protein>
<proteinExistence type="predicted"/>
<dbReference type="PANTHER" id="PTHR43312:SF1">
    <property type="entry name" value="NADP-DEPENDENT OXIDOREDUCTASE DOMAIN-CONTAINING PROTEIN"/>
    <property type="match status" value="1"/>
</dbReference>
<dbReference type="Pfam" id="PF00248">
    <property type="entry name" value="Aldo_ket_red"/>
    <property type="match status" value="1"/>
</dbReference>
<dbReference type="InterPro" id="IPR023210">
    <property type="entry name" value="NADP_OxRdtase_dom"/>
</dbReference>
<comment type="caution">
    <text evidence="2">The sequence shown here is derived from an EMBL/GenBank/DDBJ whole genome shotgun (WGS) entry which is preliminary data.</text>
</comment>
<evidence type="ECO:0000313" key="3">
    <source>
        <dbReference type="Proteomes" id="UP000727907"/>
    </source>
</evidence>